<dbReference type="InterPro" id="IPR015421">
    <property type="entry name" value="PyrdxlP-dep_Trfase_major"/>
</dbReference>
<evidence type="ECO:0000256" key="13">
    <source>
        <dbReference type="ARBA" id="ARBA00038302"/>
    </source>
</evidence>
<dbReference type="AlphaFoldDB" id="A0A9P5YCD8"/>
<evidence type="ECO:0000256" key="11">
    <source>
        <dbReference type="ARBA" id="ARBA00023136"/>
    </source>
</evidence>
<keyword evidence="9" id="KW-1133">Transmembrane helix</keyword>
<dbReference type="GO" id="GO:0019752">
    <property type="term" value="P:carboxylic acid metabolic process"/>
    <property type="evidence" value="ECO:0007669"/>
    <property type="project" value="InterPro"/>
</dbReference>
<dbReference type="GO" id="GO:0030149">
    <property type="term" value="P:sphingolipid catabolic process"/>
    <property type="evidence" value="ECO:0007669"/>
    <property type="project" value="TreeGrafter"/>
</dbReference>
<comment type="cofactor">
    <cofactor evidence="1 16 17">
        <name>pyridoxal 5'-phosphate</name>
        <dbReference type="ChEBI" id="CHEBI:597326"/>
    </cofactor>
</comment>
<evidence type="ECO:0000256" key="7">
    <source>
        <dbReference type="ARBA" id="ARBA00022898"/>
    </source>
</evidence>
<keyword evidence="5" id="KW-0812">Transmembrane</keyword>
<evidence type="ECO:0000256" key="5">
    <source>
        <dbReference type="ARBA" id="ARBA00022692"/>
    </source>
</evidence>
<proteinExistence type="inferred from homology"/>
<dbReference type="InterPro" id="IPR002129">
    <property type="entry name" value="PyrdxlP-dep_de-COase"/>
</dbReference>
<dbReference type="InterPro" id="IPR015424">
    <property type="entry name" value="PyrdxlP-dep_Trfase"/>
</dbReference>
<evidence type="ECO:0000256" key="4">
    <source>
        <dbReference type="ARBA" id="ARBA00004991"/>
    </source>
</evidence>
<evidence type="ECO:0000256" key="14">
    <source>
        <dbReference type="ARBA" id="ARBA00038965"/>
    </source>
</evidence>
<dbReference type="GO" id="GO:0030170">
    <property type="term" value="F:pyridoxal phosphate binding"/>
    <property type="evidence" value="ECO:0007669"/>
    <property type="project" value="InterPro"/>
</dbReference>
<protein>
    <recommendedName>
        <fullName evidence="14">sphinganine-1-phosphate aldolase</fullName>
        <ecNumber evidence="14">4.1.2.27</ecNumber>
    </recommendedName>
    <alternativeName>
        <fullName evidence="15">Sphingosine-1-phosphate aldolase</fullName>
    </alternativeName>
</protein>
<evidence type="ECO:0000313" key="19">
    <source>
        <dbReference type="Proteomes" id="UP000807353"/>
    </source>
</evidence>
<evidence type="ECO:0000256" key="9">
    <source>
        <dbReference type="ARBA" id="ARBA00022989"/>
    </source>
</evidence>
<sequence length="555" mass="60299">MATVRARASALAKSPIFSQLTLDNAKTALFLYVLLTNTIKAQRHLRARGIVASARELYTWIAQRIIFLFLRVPATQKKVEAQMNQAKLDIEDKLVPKGAEIVRHLSLPDQGKTPEWILAEMDKMDVELGNNTNWRHGKLSGAVYHGGDELEKIIVAAYQRYCVSNPLHPDVFPAVRKMEAEIVSMCLKLYNNPNGAGTMTSGGTESIIMAVKTYRDWARAVKGIKEPEMIIPASAHAAFDKGAAYLKIKVHTVPVDPYTRRVDLKRVKRAINGNTIMLIGSAINFPDGCQDDITALGKLATAYKIGLHVDCCLGSFIVPYLEKAGLSEGEGGKFKLLPFDFRVQGVTSISCDTHKYGFAPKGTSVIMYRDAELRRYQYYVNPFWTGGVYGSPSLSGSRPGALIAGAWAVMQYMGDEGYLESCRSIVTCARTIANAITTSIPELYILGSPPASVIAFASKHPKVNVLEVGDAMAKRGWHLNALSGPAAVHIACTRLTVSMVDTFIADLKDSVKEAKVAPSGKGTMVAVYGLGNSSAVGPSMVGQLATAFLDTLYKA</sequence>
<reference evidence="18" key="1">
    <citation type="submission" date="2020-11" db="EMBL/GenBank/DDBJ databases">
        <authorList>
            <consortium name="DOE Joint Genome Institute"/>
            <person name="Ahrendt S."/>
            <person name="Riley R."/>
            <person name="Andreopoulos W."/>
            <person name="Labutti K."/>
            <person name="Pangilinan J."/>
            <person name="Ruiz-Duenas F.J."/>
            <person name="Barrasa J.M."/>
            <person name="Sanchez-Garcia M."/>
            <person name="Camarero S."/>
            <person name="Miyauchi S."/>
            <person name="Serrano A."/>
            <person name="Linde D."/>
            <person name="Babiker R."/>
            <person name="Drula E."/>
            <person name="Ayuso-Fernandez I."/>
            <person name="Pacheco R."/>
            <person name="Padilla G."/>
            <person name="Ferreira P."/>
            <person name="Barriuso J."/>
            <person name="Kellner H."/>
            <person name="Castanera R."/>
            <person name="Alfaro M."/>
            <person name="Ramirez L."/>
            <person name="Pisabarro A.G."/>
            <person name="Kuo A."/>
            <person name="Tritt A."/>
            <person name="Lipzen A."/>
            <person name="He G."/>
            <person name="Yan M."/>
            <person name="Ng V."/>
            <person name="Cullen D."/>
            <person name="Martin F."/>
            <person name="Rosso M.-N."/>
            <person name="Henrissat B."/>
            <person name="Hibbett D."/>
            <person name="Martinez A.T."/>
            <person name="Grigoriev I.V."/>
        </authorList>
    </citation>
    <scope>NUCLEOTIDE SEQUENCE</scope>
    <source>
        <strain evidence="18">CBS 247.69</strain>
    </source>
</reference>
<evidence type="ECO:0000256" key="12">
    <source>
        <dbReference type="ARBA" id="ARBA00023239"/>
    </source>
</evidence>
<dbReference type="SUPFAM" id="SSF53383">
    <property type="entry name" value="PLP-dependent transferases"/>
    <property type="match status" value="1"/>
</dbReference>
<keyword evidence="8" id="KW-0746">Sphingolipid metabolism</keyword>
<dbReference type="Pfam" id="PF00282">
    <property type="entry name" value="Pyridoxal_deC"/>
    <property type="match status" value="1"/>
</dbReference>
<comment type="similarity">
    <text evidence="13">Belongs to the group II decarboxylase family. Sphingosine-1-phosphate lyase subfamily.</text>
</comment>
<evidence type="ECO:0000256" key="3">
    <source>
        <dbReference type="ARBA" id="ARBA00004760"/>
    </source>
</evidence>
<evidence type="ECO:0000256" key="17">
    <source>
        <dbReference type="RuleBase" id="RU000382"/>
    </source>
</evidence>
<dbReference type="Gene3D" id="3.40.640.10">
    <property type="entry name" value="Type I PLP-dependent aspartate aminotransferase-like (Major domain)"/>
    <property type="match status" value="1"/>
</dbReference>
<evidence type="ECO:0000256" key="16">
    <source>
        <dbReference type="PIRSR" id="PIRSR602129-50"/>
    </source>
</evidence>
<dbReference type="OrthoDB" id="10254570at2759"/>
<evidence type="ECO:0000256" key="2">
    <source>
        <dbReference type="ARBA" id="ARBA00004389"/>
    </source>
</evidence>
<accession>A0A9P5YCD8</accession>
<dbReference type="EC" id="4.1.2.27" evidence="14"/>
<dbReference type="PANTHER" id="PTHR42735">
    <property type="match status" value="1"/>
</dbReference>
<dbReference type="Gene3D" id="6.10.140.2150">
    <property type="match status" value="1"/>
</dbReference>
<evidence type="ECO:0000256" key="10">
    <source>
        <dbReference type="ARBA" id="ARBA00023098"/>
    </source>
</evidence>
<dbReference type="GO" id="GO:0008117">
    <property type="term" value="F:sphinganine-1-phosphate aldolase activity"/>
    <property type="evidence" value="ECO:0007669"/>
    <property type="project" value="UniProtKB-EC"/>
</dbReference>
<dbReference type="GO" id="GO:0016740">
    <property type="term" value="F:transferase activity"/>
    <property type="evidence" value="ECO:0007669"/>
    <property type="project" value="UniProtKB-KW"/>
</dbReference>
<keyword evidence="7 16" id="KW-0663">Pyridoxal phosphate</keyword>
<comment type="subcellular location">
    <subcellularLocation>
        <location evidence="2">Endoplasmic reticulum membrane</location>
        <topology evidence="2">Single-pass membrane protein</topology>
    </subcellularLocation>
</comment>
<evidence type="ECO:0000256" key="1">
    <source>
        <dbReference type="ARBA" id="ARBA00001933"/>
    </source>
</evidence>
<dbReference type="FunFam" id="3.40.640.10:FF:000020">
    <property type="entry name" value="sphingosine-1-phosphate lyase 1"/>
    <property type="match status" value="1"/>
</dbReference>
<dbReference type="Proteomes" id="UP000807353">
    <property type="component" value="Unassembled WGS sequence"/>
</dbReference>
<dbReference type="InterPro" id="IPR050477">
    <property type="entry name" value="GrpII_AminoAcid_Decarb"/>
</dbReference>
<keyword evidence="12 17" id="KW-0456">Lyase</keyword>
<dbReference type="EMBL" id="MU150237">
    <property type="protein sequence ID" value="KAF9467403.1"/>
    <property type="molecule type" value="Genomic_DNA"/>
</dbReference>
<keyword evidence="10" id="KW-0443">Lipid metabolism</keyword>
<comment type="pathway">
    <text evidence="4">Sphingolipid metabolism.</text>
</comment>
<dbReference type="GO" id="GO:0005789">
    <property type="term" value="C:endoplasmic reticulum membrane"/>
    <property type="evidence" value="ECO:0007669"/>
    <property type="project" value="UniProtKB-SubCell"/>
</dbReference>
<evidence type="ECO:0000256" key="6">
    <source>
        <dbReference type="ARBA" id="ARBA00022824"/>
    </source>
</evidence>
<keyword evidence="18" id="KW-0808">Transferase</keyword>
<comment type="pathway">
    <text evidence="3">Lipid metabolism; sphingolipid metabolism.</text>
</comment>
<evidence type="ECO:0000313" key="18">
    <source>
        <dbReference type="EMBL" id="KAF9467403.1"/>
    </source>
</evidence>
<keyword evidence="19" id="KW-1185">Reference proteome</keyword>
<dbReference type="Gene3D" id="3.90.1150.10">
    <property type="entry name" value="Aspartate Aminotransferase, domain 1"/>
    <property type="match status" value="1"/>
</dbReference>
<evidence type="ECO:0000256" key="8">
    <source>
        <dbReference type="ARBA" id="ARBA00022919"/>
    </source>
</evidence>
<dbReference type="InterPro" id="IPR015422">
    <property type="entry name" value="PyrdxlP-dep_Trfase_small"/>
</dbReference>
<keyword evidence="6" id="KW-0256">Endoplasmic reticulum</keyword>
<organism evidence="18 19">
    <name type="scientific">Collybia nuda</name>
    <dbReference type="NCBI Taxonomy" id="64659"/>
    <lineage>
        <taxon>Eukaryota</taxon>
        <taxon>Fungi</taxon>
        <taxon>Dikarya</taxon>
        <taxon>Basidiomycota</taxon>
        <taxon>Agaricomycotina</taxon>
        <taxon>Agaricomycetes</taxon>
        <taxon>Agaricomycetidae</taxon>
        <taxon>Agaricales</taxon>
        <taxon>Tricholomatineae</taxon>
        <taxon>Clitocybaceae</taxon>
        <taxon>Collybia</taxon>
    </lineage>
</organism>
<gene>
    <name evidence="18" type="ORF">BDZ94DRAFT_1035994</name>
</gene>
<feature type="modified residue" description="N6-(pyridoxal phosphate)lysine" evidence="16">
    <location>
        <position position="355"/>
    </location>
</feature>
<comment type="caution">
    <text evidence="18">The sequence shown here is derived from an EMBL/GenBank/DDBJ whole genome shotgun (WGS) entry which is preliminary data.</text>
</comment>
<dbReference type="PANTHER" id="PTHR42735:SF6">
    <property type="entry name" value="SPHINGOSINE-1-PHOSPHATE LYASE 1"/>
    <property type="match status" value="1"/>
</dbReference>
<keyword evidence="11" id="KW-0472">Membrane</keyword>
<name>A0A9P5YCD8_9AGAR</name>
<evidence type="ECO:0000256" key="15">
    <source>
        <dbReference type="ARBA" id="ARBA00042568"/>
    </source>
</evidence>